<evidence type="ECO:0000313" key="4">
    <source>
        <dbReference type="Proteomes" id="UP000635477"/>
    </source>
</evidence>
<evidence type="ECO:0000313" key="3">
    <source>
        <dbReference type="EMBL" id="KAF4984724.1"/>
    </source>
</evidence>
<feature type="compositionally biased region" description="Polar residues" evidence="2">
    <location>
        <begin position="59"/>
        <end position="68"/>
    </location>
</feature>
<gene>
    <name evidence="3" type="ORF">FZEAL_165</name>
</gene>
<feature type="region of interest" description="Disordered" evidence="2">
    <location>
        <begin position="1"/>
        <end position="133"/>
    </location>
</feature>
<evidence type="ECO:0000256" key="1">
    <source>
        <dbReference type="ARBA" id="ARBA00011353"/>
    </source>
</evidence>
<protein>
    <recommendedName>
        <fullName evidence="5">Chromo domain-containing protein</fullName>
    </recommendedName>
</protein>
<proteinExistence type="predicted"/>
<dbReference type="SUPFAM" id="SSF54160">
    <property type="entry name" value="Chromo domain-like"/>
    <property type="match status" value="1"/>
</dbReference>
<evidence type="ECO:0008006" key="5">
    <source>
        <dbReference type="Google" id="ProtNLM"/>
    </source>
</evidence>
<name>A0A8H4XQ26_9HYPO</name>
<keyword evidence="4" id="KW-1185">Reference proteome</keyword>
<evidence type="ECO:0000256" key="2">
    <source>
        <dbReference type="SAM" id="MobiDB-lite"/>
    </source>
</evidence>
<accession>A0A8H4XQ26</accession>
<comment type="caution">
    <text evidence="3">The sequence shown here is derived from an EMBL/GenBank/DDBJ whole genome shotgun (WGS) entry which is preliminary data.</text>
</comment>
<feature type="compositionally biased region" description="Basic and acidic residues" evidence="2">
    <location>
        <begin position="32"/>
        <end position="44"/>
    </location>
</feature>
<dbReference type="Proteomes" id="UP000635477">
    <property type="component" value="Unassembled WGS sequence"/>
</dbReference>
<dbReference type="EMBL" id="JABEYC010000006">
    <property type="protein sequence ID" value="KAF4984724.1"/>
    <property type="molecule type" value="Genomic_DNA"/>
</dbReference>
<dbReference type="CDD" id="cd00024">
    <property type="entry name" value="CD_CSD"/>
    <property type="match status" value="1"/>
</dbReference>
<feature type="compositionally biased region" description="Basic and acidic residues" evidence="2">
    <location>
        <begin position="70"/>
        <end position="79"/>
    </location>
</feature>
<dbReference type="AlphaFoldDB" id="A0A8H4XQ26"/>
<dbReference type="InterPro" id="IPR016197">
    <property type="entry name" value="Chromo-like_dom_sf"/>
</dbReference>
<sequence>MDALLAIFSPRKQPSVEPPKPLAHSRSKTTYSRKDRDRAKRAMERVAVASDSAARSPRTRTSNASSITAAHDESGDLSRHRVTLSDMSSPVATTAKAARPPSVASRGGIIKAKKRQREASIELDTPRPQQIPRIHSAGATLASVNEPPAHEDVDMSDASPEAQLEDDQDQVYDVEQEAGEAQYSFKSIDNHRWVGDAIELHINWNGSAPSWEPEMTFHEDASDALFAYWRSKGGRPENPNNPGLYDVFAIRRHYRGKLLVEWVGYEKKESSWVARKVIEETAKPLVDDYFATLEKTKKKKVAKK</sequence>
<reference evidence="3" key="2">
    <citation type="submission" date="2020-05" db="EMBL/GenBank/DDBJ databases">
        <authorList>
            <person name="Kim H.-S."/>
            <person name="Proctor R.H."/>
            <person name="Brown D.W."/>
        </authorList>
    </citation>
    <scope>NUCLEOTIDE SEQUENCE</scope>
    <source>
        <strain evidence="3">NRRL 22465</strain>
    </source>
</reference>
<comment type="subunit">
    <text evidence="1">Component of the NuA4 histone acetyltransferase complex.</text>
</comment>
<reference evidence="3" key="1">
    <citation type="journal article" date="2020" name="BMC Genomics">
        <title>Correction to: Identification and distribution of gene clusters required for synthesis of sphingolipid metabolism inhibitors in diverse species of the filamentous fungus Fusarium.</title>
        <authorList>
            <person name="Kim H.S."/>
            <person name="Lohmar J.M."/>
            <person name="Busman M."/>
            <person name="Brown D.W."/>
            <person name="Naumann T.A."/>
            <person name="Divon H.H."/>
            <person name="Lysoe E."/>
            <person name="Uhlig S."/>
            <person name="Proctor R.H."/>
        </authorList>
    </citation>
    <scope>NUCLEOTIDE SEQUENCE</scope>
    <source>
        <strain evidence="3">NRRL 22465</strain>
    </source>
</reference>
<dbReference type="Gene3D" id="2.40.50.40">
    <property type="match status" value="2"/>
</dbReference>
<dbReference type="OrthoDB" id="433924at2759"/>
<organism evidence="3 4">
    <name type="scientific">Fusarium zealandicum</name>
    <dbReference type="NCBI Taxonomy" id="1053134"/>
    <lineage>
        <taxon>Eukaryota</taxon>
        <taxon>Fungi</taxon>
        <taxon>Dikarya</taxon>
        <taxon>Ascomycota</taxon>
        <taxon>Pezizomycotina</taxon>
        <taxon>Sordariomycetes</taxon>
        <taxon>Hypocreomycetidae</taxon>
        <taxon>Hypocreales</taxon>
        <taxon>Nectriaceae</taxon>
        <taxon>Fusarium</taxon>
        <taxon>Fusarium staphyleae species complex</taxon>
    </lineage>
</organism>
<feature type="compositionally biased region" description="Low complexity" evidence="2">
    <location>
        <begin position="45"/>
        <end position="56"/>
    </location>
</feature>